<proteinExistence type="predicted"/>
<dbReference type="AlphaFoldDB" id="A0A9X5FA89"/>
<dbReference type="RefSeq" id="WP_168446340.1">
    <property type="nucleotide sequence ID" value="NZ_JAAXOW010000001.1"/>
</dbReference>
<evidence type="ECO:0000313" key="2">
    <source>
        <dbReference type="EMBL" id="NKX92293.1"/>
    </source>
</evidence>
<organism evidence="2 3">
    <name type="scientific">Sanguibacter hominis ATCC BAA-789</name>
    <dbReference type="NCBI Taxonomy" id="1312740"/>
    <lineage>
        <taxon>Bacteria</taxon>
        <taxon>Bacillati</taxon>
        <taxon>Actinomycetota</taxon>
        <taxon>Actinomycetes</taxon>
        <taxon>Micrococcales</taxon>
        <taxon>Sanguibacteraceae</taxon>
        <taxon>Sanguibacter</taxon>
    </lineage>
</organism>
<keyword evidence="1" id="KW-0812">Transmembrane</keyword>
<reference evidence="2 3" key="1">
    <citation type="submission" date="2020-04" db="EMBL/GenBank/DDBJ databases">
        <title>MicrobeNet Type strains.</title>
        <authorList>
            <person name="Nicholson A.C."/>
        </authorList>
    </citation>
    <scope>NUCLEOTIDE SEQUENCE [LARGE SCALE GENOMIC DNA]</scope>
    <source>
        <strain evidence="2 3">ATCC BAA-789</strain>
    </source>
</reference>
<evidence type="ECO:0000256" key="1">
    <source>
        <dbReference type="SAM" id="Phobius"/>
    </source>
</evidence>
<dbReference type="EMBL" id="JAAXOW010000001">
    <property type="protein sequence ID" value="NKX92293.1"/>
    <property type="molecule type" value="Genomic_DNA"/>
</dbReference>
<accession>A0A9X5FA89</accession>
<feature type="transmembrane region" description="Helical" evidence="1">
    <location>
        <begin position="30"/>
        <end position="49"/>
    </location>
</feature>
<keyword evidence="1" id="KW-0472">Membrane</keyword>
<feature type="transmembrane region" description="Helical" evidence="1">
    <location>
        <begin position="55"/>
        <end position="72"/>
    </location>
</feature>
<name>A0A9X5FA89_9MICO</name>
<evidence type="ECO:0000313" key="3">
    <source>
        <dbReference type="Proteomes" id="UP000774283"/>
    </source>
</evidence>
<gene>
    <name evidence="2" type="ORF">HF995_03240</name>
</gene>
<sequence length="127" mass="13414">MSQPPPPHRLPVAPGPWGASREASASLRGVESWLVMAIFTLVGVALLAASLTERRWPAAVAGVCFIASGHLARRAARAHRRRTDAISDVDAPSFLVNRPRDYLPEIRSLLGAIGLVAVAAATMALTA</sequence>
<protein>
    <submittedName>
        <fullName evidence="2">Uncharacterized protein</fullName>
    </submittedName>
</protein>
<keyword evidence="3" id="KW-1185">Reference proteome</keyword>
<keyword evidence="1" id="KW-1133">Transmembrane helix</keyword>
<feature type="transmembrane region" description="Helical" evidence="1">
    <location>
        <begin position="108"/>
        <end position="126"/>
    </location>
</feature>
<comment type="caution">
    <text evidence="2">The sequence shown here is derived from an EMBL/GenBank/DDBJ whole genome shotgun (WGS) entry which is preliminary data.</text>
</comment>
<dbReference type="Proteomes" id="UP000774283">
    <property type="component" value="Unassembled WGS sequence"/>
</dbReference>